<evidence type="ECO:0000313" key="4">
    <source>
        <dbReference type="Proteomes" id="UP000006039"/>
    </source>
</evidence>
<dbReference type="RefSeq" id="XP_009221332.1">
    <property type="nucleotide sequence ID" value="XM_009223068.1"/>
</dbReference>
<feature type="transmembrane region" description="Helical" evidence="1">
    <location>
        <begin position="29"/>
        <end position="54"/>
    </location>
</feature>
<reference evidence="2" key="3">
    <citation type="submission" date="2010-09" db="EMBL/GenBank/DDBJ databases">
        <title>Annotation of Gaeumannomyces graminis var. tritici R3-111a-1.</title>
        <authorList>
            <consortium name="The Broad Institute Genome Sequencing Platform"/>
            <person name="Ma L.-J."/>
            <person name="Dead R."/>
            <person name="Young S.K."/>
            <person name="Zeng Q."/>
            <person name="Gargeya S."/>
            <person name="Fitzgerald M."/>
            <person name="Haas B."/>
            <person name="Abouelleil A."/>
            <person name="Alvarado L."/>
            <person name="Arachchi H.M."/>
            <person name="Berlin A."/>
            <person name="Brown A."/>
            <person name="Chapman S.B."/>
            <person name="Chen Z."/>
            <person name="Dunbar C."/>
            <person name="Freedman E."/>
            <person name="Gearin G."/>
            <person name="Gellesch M."/>
            <person name="Goldberg J."/>
            <person name="Griggs A."/>
            <person name="Gujja S."/>
            <person name="Heiman D."/>
            <person name="Howarth C."/>
            <person name="Larson L."/>
            <person name="Lui A."/>
            <person name="MacDonald P.J.P."/>
            <person name="Mehta T."/>
            <person name="Montmayeur A."/>
            <person name="Murphy C."/>
            <person name="Neiman D."/>
            <person name="Pearson M."/>
            <person name="Priest M."/>
            <person name="Roberts A."/>
            <person name="Saif S."/>
            <person name="Shea T."/>
            <person name="Shenoy N."/>
            <person name="Sisk P."/>
            <person name="Stolte C."/>
            <person name="Sykes S."/>
            <person name="Yandava C."/>
            <person name="Wortman J."/>
            <person name="Nusbaum C."/>
            <person name="Birren B."/>
        </authorList>
    </citation>
    <scope>NUCLEOTIDE SEQUENCE</scope>
    <source>
        <strain evidence="2">R3-111a-1</strain>
    </source>
</reference>
<keyword evidence="1" id="KW-0812">Transmembrane</keyword>
<dbReference type="EMBL" id="GL385397">
    <property type="protein sequence ID" value="EJT75332.1"/>
    <property type="molecule type" value="Genomic_DNA"/>
</dbReference>
<reference evidence="3" key="5">
    <citation type="submission" date="2018-04" db="UniProtKB">
        <authorList>
            <consortium name="EnsemblFungi"/>
        </authorList>
    </citation>
    <scope>IDENTIFICATION</scope>
    <source>
        <strain evidence="3">R3-111a-1</strain>
    </source>
</reference>
<reference evidence="4" key="1">
    <citation type="submission" date="2010-07" db="EMBL/GenBank/DDBJ databases">
        <title>The genome sequence of Gaeumannomyces graminis var. tritici strain R3-111a-1.</title>
        <authorList>
            <consortium name="The Broad Institute Genome Sequencing Platform"/>
            <person name="Ma L.-J."/>
            <person name="Dead R."/>
            <person name="Young S."/>
            <person name="Zeng Q."/>
            <person name="Koehrsen M."/>
            <person name="Alvarado L."/>
            <person name="Berlin A."/>
            <person name="Chapman S.B."/>
            <person name="Chen Z."/>
            <person name="Freedman E."/>
            <person name="Gellesch M."/>
            <person name="Goldberg J."/>
            <person name="Griggs A."/>
            <person name="Gujja S."/>
            <person name="Heilman E.R."/>
            <person name="Heiman D."/>
            <person name="Hepburn T."/>
            <person name="Howarth C."/>
            <person name="Jen D."/>
            <person name="Larson L."/>
            <person name="Mehta T."/>
            <person name="Neiman D."/>
            <person name="Pearson M."/>
            <person name="Roberts A."/>
            <person name="Saif S."/>
            <person name="Shea T."/>
            <person name="Shenoy N."/>
            <person name="Sisk P."/>
            <person name="Stolte C."/>
            <person name="Sykes S."/>
            <person name="Walk T."/>
            <person name="White J."/>
            <person name="Yandava C."/>
            <person name="Haas B."/>
            <person name="Nusbaum C."/>
            <person name="Birren B."/>
        </authorList>
    </citation>
    <scope>NUCLEOTIDE SEQUENCE [LARGE SCALE GENOMIC DNA]</scope>
    <source>
        <strain evidence="4">R3-111a-1</strain>
    </source>
</reference>
<evidence type="ECO:0000256" key="1">
    <source>
        <dbReference type="SAM" id="Phobius"/>
    </source>
</evidence>
<dbReference type="AlphaFoldDB" id="J3NVF4"/>
<dbReference type="EnsemblFungi" id="EJT75332">
    <property type="protein sequence ID" value="EJT75332"/>
    <property type="gene ID" value="GGTG_05269"/>
</dbReference>
<gene>
    <name evidence="3" type="primary">20345727</name>
    <name evidence="2" type="ORF">GGTG_05269</name>
</gene>
<feature type="transmembrane region" description="Helical" evidence="1">
    <location>
        <begin position="94"/>
        <end position="118"/>
    </location>
</feature>
<accession>J3NVF4</accession>
<keyword evidence="1" id="KW-1133">Transmembrane helix</keyword>
<dbReference type="Proteomes" id="UP000006039">
    <property type="component" value="Unassembled WGS sequence"/>
</dbReference>
<proteinExistence type="predicted"/>
<reference evidence="2" key="2">
    <citation type="submission" date="2010-07" db="EMBL/GenBank/DDBJ databases">
        <authorList>
            <consortium name="The Broad Institute Genome Sequencing Platform"/>
            <consortium name="Broad Institute Genome Sequencing Center for Infectious Disease"/>
            <person name="Ma L.-J."/>
            <person name="Dead R."/>
            <person name="Young S."/>
            <person name="Zeng Q."/>
            <person name="Koehrsen M."/>
            <person name="Alvarado L."/>
            <person name="Berlin A."/>
            <person name="Chapman S.B."/>
            <person name="Chen Z."/>
            <person name="Freedman E."/>
            <person name="Gellesch M."/>
            <person name="Goldberg J."/>
            <person name="Griggs A."/>
            <person name="Gujja S."/>
            <person name="Heilman E.R."/>
            <person name="Heiman D."/>
            <person name="Hepburn T."/>
            <person name="Howarth C."/>
            <person name="Jen D."/>
            <person name="Larson L."/>
            <person name="Mehta T."/>
            <person name="Neiman D."/>
            <person name="Pearson M."/>
            <person name="Roberts A."/>
            <person name="Saif S."/>
            <person name="Shea T."/>
            <person name="Shenoy N."/>
            <person name="Sisk P."/>
            <person name="Stolte C."/>
            <person name="Sykes S."/>
            <person name="Walk T."/>
            <person name="White J."/>
            <person name="Yandava C."/>
            <person name="Haas B."/>
            <person name="Nusbaum C."/>
            <person name="Birren B."/>
        </authorList>
    </citation>
    <scope>NUCLEOTIDE SEQUENCE</scope>
    <source>
        <strain evidence="2">R3-111a-1</strain>
    </source>
</reference>
<name>J3NVF4_GAET3</name>
<organism evidence="2">
    <name type="scientific">Gaeumannomyces tritici (strain R3-111a-1)</name>
    <name type="common">Wheat and barley take-all root rot fungus</name>
    <name type="synonym">Gaeumannomyces graminis var. tritici</name>
    <dbReference type="NCBI Taxonomy" id="644352"/>
    <lineage>
        <taxon>Eukaryota</taxon>
        <taxon>Fungi</taxon>
        <taxon>Dikarya</taxon>
        <taxon>Ascomycota</taxon>
        <taxon>Pezizomycotina</taxon>
        <taxon>Sordariomycetes</taxon>
        <taxon>Sordariomycetidae</taxon>
        <taxon>Magnaporthales</taxon>
        <taxon>Magnaporthaceae</taxon>
        <taxon>Gaeumannomyces</taxon>
    </lineage>
</organism>
<keyword evidence="4" id="KW-1185">Reference proteome</keyword>
<dbReference type="VEuPathDB" id="FungiDB:GGTG_05269"/>
<evidence type="ECO:0000313" key="3">
    <source>
        <dbReference type="EnsemblFungi" id="EJT75332"/>
    </source>
</evidence>
<evidence type="ECO:0000313" key="2">
    <source>
        <dbReference type="EMBL" id="EJT75332.1"/>
    </source>
</evidence>
<feature type="transmembrane region" description="Helical" evidence="1">
    <location>
        <begin position="66"/>
        <end position="82"/>
    </location>
</feature>
<dbReference type="GeneID" id="20345727"/>
<reference evidence="3" key="4">
    <citation type="journal article" date="2015" name="G3 (Bethesda)">
        <title>Genome sequences of three phytopathogenic species of the Magnaporthaceae family of fungi.</title>
        <authorList>
            <person name="Okagaki L.H."/>
            <person name="Nunes C.C."/>
            <person name="Sailsbery J."/>
            <person name="Clay B."/>
            <person name="Brown D."/>
            <person name="John T."/>
            <person name="Oh Y."/>
            <person name="Young N."/>
            <person name="Fitzgerald M."/>
            <person name="Haas B.J."/>
            <person name="Zeng Q."/>
            <person name="Young S."/>
            <person name="Adiconis X."/>
            <person name="Fan L."/>
            <person name="Levin J.Z."/>
            <person name="Mitchell T.K."/>
            <person name="Okubara P.A."/>
            <person name="Farman M.L."/>
            <person name="Kohn L.M."/>
            <person name="Birren B."/>
            <person name="Ma L.-J."/>
            <person name="Dean R.A."/>
        </authorList>
    </citation>
    <scope>NUCLEOTIDE SEQUENCE</scope>
    <source>
        <strain evidence="3">R3-111a-1</strain>
    </source>
</reference>
<sequence length="364" mass="41152">MLFFSVLLTIRFVIINLIAFKINNNKAISFYFPLVIIVALANFAITVAPGNLAVLNNPFGKFGKKWFGKLILLMLNVLVNRFKKNLVNKISVNWLANLINCCINLSVFLFIILALCIFPKKPLLPPQPRDGKTPLNTANLTLNLNFSLPARYRTGGAVTDRPKASNNTTITNAPNPFPTRTRIVNLKNQLIKILKLFVLFGNTELMFKIQLVCRKAVKPAITRLRSALTHFLIPAPPPPKYISARTERKITILTKNAFFKIANRIPVKIIIILIKKFGNNVKATRKFFNGNPKPYAITVLYLKAKFLTLNRLQREQKPFNVINVTAGTQLARKPFKTVLITIITPESLLKIYLIYFLNPKASPN</sequence>
<dbReference type="HOGENOM" id="CLU_760853_0_0_1"/>
<keyword evidence="1" id="KW-0472">Membrane</keyword>
<protein>
    <submittedName>
        <fullName evidence="2 3">Uncharacterized protein</fullName>
    </submittedName>
</protein>